<reference evidence="1 2" key="1">
    <citation type="journal article" date="2021" name="Elife">
        <title>Chloroplast acquisition without the gene transfer in kleptoplastic sea slugs, Plakobranchus ocellatus.</title>
        <authorList>
            <person name="Maeda T."/>
            <person name="Takahashi S."/>
            <person name="Yoshida T."/>
            <person name="Shimamura S."/>
            <person name="Takaki Y."/>
            <person name="Nagai Y."/>
            <person name="Toyoda A."/>
            <person name="Suzuki Y."/>
            <person name="Arimoto A."/>
            <person name="Ishii H."/>
            <person name="Satoh N."/>
            <person name="Nishiyama T."/>
            <person name="Hasebe M."/>
            <person name="Maruyama T."/>
            <person name="Minagawa J."/>
            <person name="Obokata J."/>
            <person name="Shigenobu S."/>
        </authorList>
    </citation>
    <scope>NUCLEOTIDE SEQUENCE [LARGE SCALE GENOMIC DNA]</scope>
</reference>
<dbReference type="EMBL" id="BLXT01001350">
    <property type="protein sequence ID" value="GFN84874.1"/>
    <property type="molecule type" value="Genomic_DNA"/>
</dbReference>
<gene>
    <name evidence="1" type="ORF">PoB_001138000</name>
</gene>
<evidence type="ECO:0000313" key="1">
    <source>
        <dbReference type="EMBL" id="GFN84874.1"/>
    </source>
</evidence>
<sequence>MGGKLTLKSARNFLSCVSARRRLLNKAGHMAQRNSEMVFRRTVTTISSPGWNTISCAGSVTMCGKSPRVMKSDCE</sequence>
<proteinExistence type="predicted"/>
<accession>A0AAV3YP13</accession>
<dbReference type="Proteomes" id="UP000735302">
    <property type="component" value="Unassembled WGS sequence"/>
</dbReference>
<dbReference type="AlphaFoldDB" id="A0AAV3YP13"/>
<name>A0AAV3YP13_9GAST</name>
<comment type="caution">
    <text evidence="1">The sequence shown here is derived from an EMBL/GenBank/DDBJ whole genome shotgun (WGS) entry which is preliminary data.</text>
</comment>
<protein>
    <submittedName>
        <fullName evidence="1">Uncharacterized protein</fullName>
    </submittedName>
</protein>
<keyword evidence="2" id="KW-1185">Reference proteome</keyword>
<organism evidence="1 2">
    <name type="scientific">Plakobranchus ocellatus</name>
    <dbReference type="NCBI Taxonomy" id="259542"/>
    <lineage>
        <taxon>Eukaryota</taxon>
        <taxon>Metazoa</taxon>
        <taxon>Spiralia</taxon>
        <taxon>Lophotrochozoa</taxon>
        <taxon>Mollusca</taxon>
        <taxon>Gastropoda</taxon>
        <taxon>Heterobranchia</taxon>
        <taxon>Euthyneura</taxon>
        <taxon>Panpulmonata</taxon>
        <taxon>Sacoglossa</taxon>
        <taxon>Placobranchoidea</taxon>
        <taxon>Plakobranchidae</taxon>
        <taxon>Plakobranchus</taxon>
    </lineage>
</organism>
<evidence type="ECO:0000313" key="2">
    <source>
        <dbReference type="Proteomes" id="UP000735302"/>
    </source>
</evidence>